<sequence length="207" mass="22860">MPTAYQLDLLMKPSGRTAILTASGFVLDLASPDATGLPVEDVARALAYQPRWCGATSQFYSVAEHSVMVSHLVPEALAYDGLWHDCVESISGDWPSPLKVHLGREEVKRKLAPLEAAFQRRFGYRADLPEVKAADLVAMATELRDLLPPAWMDWGHLPDPHPAPIRPVGPERAYSLFMERYEELKHLAALPGPAAKGRGGTRRRTAR</sequence>
<dbReference type="SUPFAM" id="SSF109604">
    <property type="entry name" value="HD-domain/PDEase-like"/>
    <property type="match status" value="1"/>
</dbReference>
<evidence type="ECO:0000313" key="2">
    <source>
        <dbReference type="Proteomes" id="UP000245629"/>
    </source>
</evidence>
<evidence type="ECO:0000313" key="1">
    <source>
        <dbReference type="EMBL" id="AWK88918.1"/>
    </source>
</evidence>
<dbReference type="Gene3D" id="1.10.3210.10">
    <property type="entry name" value="Hypothetical protein af1432"/>
    <property type="match status" value="1"/>
</dbReference>
<accession>A0A2S2CWT5</accession>
<dbReference type="AlphaFoldDB" id="A0A2S2CWT5"/>
<reference evidence="2" key="1">
    <citation type="submission" date="2018-05" db="EMBL/GenBank/DDBJ databases">
        <title>Azospirillum thermophila sp. nov., a novel isolated from hot spring.</title>
        <authorList>
            <person name="Zhao Z."/>
        </authorList>
    </citation>
    <scope>NUCLEOTIDE SEQUENCE [LARGE SCALE GENOMIC DNA]</scope>
    <source>
        <strain evidence="2">CFH 70021</strain>
        <plasmid evidence="2">unnamed1</plasmid>
    </source>
</reference>
<keyword evidence="1" id="KW-0378">Hydrolase</keyword>
<dbReference type="RefSeq" id="WP_109331672.1">
    <property type="nucleotide sequence ID" value="NZ_CP029356.1"/>
</dbReference>
<gene>
    <name evidence="1" type="ORF">DEW08_23000</name>
</gene>
<dbReference type="EMBL" id="CP029356">
    <property type="protein sequence ID" value="AWK88918.1"/>
    <property type="molecule type" value="Genomic_DNA"/>
</dbReference>
<dbReference type="OrthoDB" id="1099791at2"/>
<organism evidence="1 2">
    <name type="scientific">Azospirillum thermophilum</name>
    <dbReference type="NCBI Taxonomy" id="2202148"/>
    <lineage>
        <taxon>Bacteria</taxon>
        <taxon>Pseudomonadati</taxon>
        <taxon>Pseudomonadota</taxon>
        <taxon>Alphaproteobacteria</taxon>
        <taxon>Rhodospirillales</taxon>
        <taxon>Azospirillaceae</taxon>
        <taxon>Azospirillum</taxon>
    </lineage>
</organism>
<protein>
    <submittedName>
        <fullName evidence="1">Hydrolase</fullName>
    </submittedName>
</protein>
<proteinExistence type="predicted"/>
<geneLocation type="plasmid" evidence="1 2">
    <name>unnamed1</name>
</geneLocation>
<dbReference type="KEGG" id="azz:DEW08_23000"/>
<dbReference type="GO" id="GO:0016787">
    <property type="term" value="F:hydrolase activity"/>
    <property type="evidence" value="ECO:0007669"/>
    <property type="project" value="UniProtKB-KW"/>
</dbReference>
<keyword evidence="1" id="KW-0614">Plasmid</keyword>
<dbReference type="Proteomes" id="UP000245629">
    <property type="component" value="Plasmid unnamed1"/>
</dbReference>
<keyword evidence="2" id="KW-1185">Reference proteome</keyword>
<name>A0A2S2CWT5_9PROT</name>